<organism evidence="1 2">
    <name type="scientific">Streptomyces misionensis</name>
    <dbReference type="NCBI Taxonomy" id="67331"/>
    <lineage>
        <taxon>Bacteria</taxon>
        <taxon>Bacillati</taxon>
        <taxon>Actinomycetota</taxon>
        <taxon>Actinomycetes</taxon>
        <taxon>Kitasatosporales</taxon>
        <taxon>Streptomycetaceae</taxon>
        <taxon>Streptomyces</taxon>
    </lineage>
</organism>
<sequence length="168" mass="17719">MALSEADFAKLGDTPITIQSTHYPNVYLRMDGTGVTAPSDPGGGKVNCQYGTGAWTTFKVRPQADGSYAFESVAFPSVFLRMDGTGVPTNMSGGGTVNCQSFIGPYEKFRARAQPDGSFSFESATFTNIFLRMVTGSGVTTATGPGGTVNCQYNANGGGDEKFFLDRA</sequence>
<dbReference type="SUPFAM" id="SSF110221">
    <property type="entry name" value="AbfB domain"/>
    <property type="match status" value="1"/>
</dbReference>
<dbReference type="GeneID" id="95516568"/>
<evidence type="ECO:0000313" key="1">
    <source>
        <dbReference type="EMBL" id="SEE30549.1"/>
    </source>
</evidence>
<dbReference type="GO" id="GO:0046373">
    <property type="term" value="P:L-arabinose metabolic process"/>
    <property type="evidence" value="ECO:0007669"/>
    <property type="project" value="InterPro"/>
</dbReference>
<protein>
    <submittedName>
        <fullName evidence="1">Phospholipase C</fullName>
    </submittedName>
</protein>
<name>A0A1H5HRL2_9ACTN</name>
<dbReference type="EMBL" id="FNTD01000004">
    <property type="protein sequence ID" value="SEE30549.1"/>
    <property type="molecule type" value="Genomic_DNA"/>
</dbReference>
<dbReference type="Gene3D" id="2.80.10.50">
    <property type="match status" value="1"/>
</dbReference>
<dbReference type="GO" id="GO:0046556">
    <property type="term" value="F:alpha-L-arabinofuranosidase activity"/>
    <property type="evidence" value="ECO:0007669"/>
    <property type="project" value="InterPro"/>
</dbReference>
<dbReference type="InterPro" id="IPR036195">
    <property type="entry name" value="AbfB_ABD_sf"/>
</dbReference>
<accession>A0A1H5HRL2</accession>
<evidence type="ECO:0000313" key="2">
    <source>
        <dbReference type="Proteomes" id="UP000182375"/>
    </source>
</evidence>
<dbReference type="RefSeq" id="WP_070025704.1">
    <property type="nucleotide sequence ID" value="NZ_FNTD01000004.1"/>
</dbReference>
<dbReference type="Proteomes" id="UP000182375">
    <property type="component" value="Unassembled WGS sequence"/>
</dbReference>
<proteinExistence type="predicted"/>
<gene>
    <name evidence="1" type="ORF">SAMN04490357_7605</name>
</gene>
<dbReference type="CDD" id="cd00257">
    <property type="entry name" value="beta-trefoil_FSCN-like"/>
    <property type="match status" value="1"/>
</dbReference>
<dbReference type="AlphaFoldDB" id="A0A1H5HRL2"/>
<reference evidence="1 2" key="1">
    <citation type="submission" date="2016-10" db="EMBL/GenBank/DDBJ databases">
        <authorList>
            <person name="de Groot N.N."/>
        </authorList>
    </citation>
    <scope>NUCLEOTIDE SEQUENCE [LARGE SCALE GENOMIC DNA]</scope>
    <source>
        <strain evidence="1 2">DSM 40306</strain>
    </source>
</reference>